<reference evidence="3 4" key="1">
    <citation type="submission" date="2018-05" db="EMBL/GenBank/DDBJ databases">
        <title>Polaribacter aquimarinus sp. nov., isolated from sediment in a sediment of sea.</title>
        <authorList>
            <person name="Lu D."/>
        </authorList>
    </citation>
    <scope>NUCLEOTIDE SEQUENCE [LARGE SCALE GENOMIC DNA]</scope>
    <source>
        <strain evidence="3 4">ZY113</strain>
    </source>
</reference>
<evidence type="ECO:0000313" key="4">
    <source>
        <dbReference type="Proteomes" id="UP000245670"/>
    </source>
</evidence>
<sequence length="229" mass="24681">MKKLFFICAFSLSLSVSAQSIITKNLGDFSTLKVYNGIELELIKSDSQKLEITGEKSGKVKIKNVNDILKISLKFSLNPSENSADGKVLIRLFHNKNIVIIDANEGATITGKDINQDKLTVNAQERAFINLTTVAKDLKIRTSSGGIVKLSGSAINQEVDVDLYGIYNGFNMNISGNSSVKAGTGAKAEIFGGETLNAKVSFGGSIFYKGNPEVIKDKKVIGGIIQKRS</sequence>
<evidence type="ECO:0000313" key="3">
    <source>
        <dbReference type="EMBL" id="PWG05893.1"/>
    </source>
</evidence>
<dbReference type="Gene3D" id="2.160.20.120">
    <property type="match status" value="1"/>
</dbReference>
<name>A0A2U2JC30_9FLAO</name>
<protein>
    <submittedName>
        <fullName evidence="3">DUF2807 domain-containing protein</fullName>
    </submittedName>
</protein>
<dbReference type="Pfam" id="PF10988">
    <property type="entry name" value="DUF2807"/>
    <property type="match status" value="1"/>
</dbReference>
<dbReference type="OrthoDB" id="704821at2"/>
<dbReference type="AlphaFoldDB" id="A0A2U2JC30"/>
<dbReference type="RefSeq" id="WP_109404225.1">
    <property type="nucleotide sequence ID" value="NZ_QFFG01000002.1"/>
</dbReference>
<dbReference type="Proteomes" id="UP000245670">
    <property type="component" value="Unassembled WGS sequence"/>
</dbReference>
<keyword evidence="4" id="KW-1185">Reference proteome</keyword>
<organism evidence="3 4">
    <name type="scientific">Polaribacter aquimarinus</name>
    <dbReference type="NCBI Taxonomy" id="2100726"/>
    <lineage>
        <taxon>Bacteria</taxon>
        <taxon>Pseudomonadati</taxon>
        <taxon>Bacteroidota</taxon>
        <taxon>Flavobacteriia</taxon>
        <taxon>Flavobacteriales</taxon>
        <taxon>Flavobacteriaceae</taxon>
    </lineage>
</organism>
<evidence type="ECO:0000256" key="1">
    <source>
        <dbReference type="SAM" id="SignalP"/>
    </source>
</evidence>
<feature type="domain" description="Putative auto-transporter adhesin head GIN" evidence="2">
    <location>
        <begin position="28"/>
        <end position="212"/>
    </location>
</feature>
<feature type="signal peptide" evidence="1">
    <location>
        <begin position="1"/>
        <end position="18"/>
    </location>
</feature>
<accession>A0A2U2JC30</accession>
<comment type="caution">
    <text evidence="3">The sequence shown here is derived from an EMBL/GenBank/DDBJ whole genome shotgun (WGS) entry which is preliminary data.</text>
</comment>
<dbReference type="EMBL" id="QFFG01000002">
    <property type="protein sequence ID" value="PWG05893.1"/>
    <property type="molecule type" value="Genomic_DNA"/>
</dbReference>
<evidence type="ECO:0000259" key="2">
    <source>
        <dbReference type="Pfam" id="PF10988"/>
    </source>
</evidence>
<gene>
    <name evidence="3" type="ORF">DIS07_05475</name>
</gene>
<feature type="chain" id="PRO_5015421995" evidence="1">
    <location>
        <begin position="19"/>
        <end position="229"/>
    </location>
</feature>
<keyword evidence="1" id="KW-0732">Signal</keyword>
<dbReference type="InterPro" id="IPR021255">
    <property type="entry name" value="DUF2807"/>
</dbReference>
<proteinExistence type="predicted"/>